<reference evidence="1" key="1">
    <citation type="submission" date="2020-11" db="EMBL/GenBank/DDBJ databases">
        <authorList>
            <person name="Tran Van P."/>
        </authorList>
    </citation>
    <scope>NUCLEOTIDE SEQUENCE</scope>
</reference>
<name>A0A7R9JWJ8_TIMGE</name>
<dbReference type="EMBL" id="OE840639">
    <property type="protein sequence ID" value="CAD7591767.1"/>
    <property type="molecule type" value="Genomic_DNA"/>
</dbReference>
<proteinExistence type="predicted"/>
<gene>
    <name evidence="1" type="ORF">TGEB3V08_LOCUS4689</name>
</gene>
<protein>
    <submittedName>
        <fullName evidence="1">Uncharacterized protein</fullName>
    </submittedName>
</protein>
<accession>A0A7R9JWJ8</accession>
<organism evidence="1">
    <name type="scientific">Timema genevievae</name>
    <name type="common">Walking stick</name>
    <dbReference type="NCBI Taxonomy" id="629358"/>
    <lineage>
        <taxon>Eukaryota</taxon>
        <taxon>Metazoa</taxon>
        <taxon>Ecdysozoa</taxon>
        <taxon>Arthropoda</taxon>
        <taxon>Hexapoda</taxon>
        <taxon>Insecta</taxon>
        <taxon>Pterygota</taxon>
        <taxon>Neoptera</taxon>
        <taxon>Polyneoptera</taxon>
        <taxon>Phasmatodea</taxon>
        <taxon>Timematodea</taxon>
        <taxon>Timematoidea</taxon>
        <taxon>Timematidae</taxon>
        <taxon>Timema</taxon>
    </lineage>
</organism>
<dbReference type="AlphaFoldDB" id="A0A7R9JWJ8"/>
<sequence>MAQERRVKRGMTCLRPDMRQPQRSYQIAQPPSTRYSSPMTSLVLTDSSQLISDSQHLGYGHACDLVVYYIDAYEGGHALRPATDFKTLSSQRQIRSPLFLMEVATLAFGSQPVARTLDTCVVASALAQAGRPLRASSTDYKAMKLINKPISGHGEGRAE</sequence>
<evidence type="ECO:0000313" key="1">
    <source>
        <dbReference type="EMBL" id="CAD7591767.1"/>
    </source>
</evidence>